<sequence>MPLYGSIDSMMEKSIDNVINNDNDNDLPGGFELDQDQYFYLKHHLLPDHENIDTYDGNVKELPIKIPESKQWQQKHLRRNMTSLYEQQQQMLYGRIYDTMTNVIINDGSSSSSSSAVLLTGIRPQMSTSQQQYARRQIESNKNKILIPELVEQSGSKTYPSNQNNNIEIDDDNNLANNMIRKNSDSKSNNSQSHLLSDLILNYK</sequence>
<protein>
    <submittedName>
        <fullName evidence="1">Uncharacterized protein</fullName>
    </submittedName>
</protein>
<comment type="caution">
    <text evidence="1">The sequence shown here is derived from an EMBL/GenBank/DDBJ whole genome shotgun (WGS) entry which is preliminary data.</text>
</comment>
<evidence type="ECO:0000313" key="1">
    <source>
        <dbReference type="EMBL" id="KAH7636875.1"/>
    </source>
</evidence>
<dbReference type="EMBL" id="SDOV01000009">
    <property type="protein sequence ID" value="KAH7636875.1"/>
    <property type="molecule type" value="Genomic_DNA"/>
</dbReference>
<dbReference type="AlphaFoldDB" id="A0A9D4NSA9"/>
<gene>
    <name evidence="1" type="ORF">HUG17_7081</name>
</gene>
<dbReference type="Proteomes" id="UP000828236">
    <property type="component" value="Unassembled WGS sequence"/>
</dbReference>
<reference evidence="1" key="2">
    <citation type="journal article" date="2021" name="World Allergy Organ. J.">
        <title>Chromosome-level assembly of Dermatophagoides farinae genome and transcriptome reveals two novel allergens Der f 37 and Der f 39.</title>
        <authorList>
            <person name="Chen J."/>
            <person name="Cai Z."/>
            <person name="Fan D."/>
            <person name="Hu J."/>
            <person name="Hou Y."/>
            <person name="He Y."/>
            <person name="Zhang Z."/>
            <person name="Zhao Z."/>
            <person name="Gao P."/>
            <person name="Hu W."/>
            <person name="Sun J."/>
            <person name="Li J."/>
            <person name="Ji K."/>
        </authorList>
    </citation>
    <scope>NUCLEOTIDE SEQUENCE</scope>
    <source>
        <strain evidence="1">JKM2019</strain>
    </source>
</reference>
<reference evidence="1" key="1">
    <citation type="submission" date="2020-06" db="EMBL/GenBank/DDBJ databases">
        <authorList>
            <person name="Ji K."/>
            <person name="Li J."/>
        </authorList>
    </citation>
    <scope>NUCLEOTIDE SEQUENCE</scope>
    <source>
        <strain evidence="1">JKM2019</strain>
        <tissue evidence="1">Whole body</tissue>
    </source>
</reference>
<name>A0A9D4NSA9_DERFA</name>
<accession>A0A9D4NSA9</accession>
<proteinExistence type="predicted"/>
<organism evidence="1">
    <name type="scientific">Dermatophagoides farinae</name>
    <name type="common">American house dust mite</name>
    <dbReference type="NCBI Taxonomy" id="6954"/>
    <lineage>
        <taxon>Eukaryota</taxon>
        <taxon>Metazoa</taxon>
        <taxon>Ecdysozoa</taxon>
        <taxon>Arthropoda</taxon>
        <taxon>Chelicerata</taxon>
        <taxon>Arachnida</taxon>
        <taxon>Acari</taxon>
        <taxon>Acariformes</taxon>
        <taxon>Sarcoptiformes</taxon>
        <taxon>Astigmata</taxon>
        <taxon>Psoroptidia</taxon>
        <taxon>Analgoidea</taxon>
        <taxon>Pyroglyphidae</taxon>
        <taxon>Dermatophagoidinae</taxon>
        <taxon>Dermatophagoides</taxon>
    </lineage>
</organism>